<sequence>MRPATTSLPLGVVIRRTPGVTRWAAWHWRAVGVLPGAGPADWTEMRREGDAVEYHAATLPLELWRTDTEAYLTGLSAKVPSIGVVMRETPGREHPMEVTLVTASPYEAQDYLDSGEELVELVPMPEGLVALIRDFINEHHEEEVFVKRRRDRKRVDLVEDGKGDSRIRQTADVFRAPRKAKANIQ</sequence>
<comment type="caution">
    <text evidence="1">The sequence shown here is derived from an EMBL/GenBank/DDBJ whole genome shotgun (WGS) entry which is preliminary data.</text>
</comment>
<dbReference type="EMBL" id="APKE01000010">
    <property type="protein sequence ID" value="KAF0676951.1"/>
    <property type="molecule type" value="Genomic_DNA"/>
</dbReference>
<protein>
    <recommendedName>
        <fullName evidence="3">DUF3305 domain-containing protein</fullName>
    </recommendedName>
</protein>
<organism evidence="1 2">
    <name type="scientific">Profundibacterium mesophilum KAUST100406-0324</name>
    <dbReference type="NCBI Taxonomy" id="1037889"/>
    <lineage>
        <taxon>Bacteria</taxon>
        <taxon>Pseudomonadati</taxon>
        <taxon>Pseudomonadota</taxon>
        <taxon>Alphaproteobacteria</taxon>
        <taxon>Rhodobacterales</taxon>
        <taxon>Roseobacteraceae</taxon>
        <taxon>Profundibacterium</taxon>
    </lineage>
</organism>
<evidence type="ECO:0000313" key="1">
    <source>
        <dbReference type="EMBL" id="KAF0676951.1"/>
    </source>
</evidence>
<name>A0A921TE35_9RHOB</name>
<dbReference type="OrthoDB" id="7271084at2"/>
<proteinExistence type="predicted"/>
<dbReference type="Pfam" id="PF11749">
    <property type="entry name" value="DUF3305"/>
    <property type="match status" value="1"/>
</dbReference>
<evidence type="ECO:0000313" key="2">
    <source>
        <dbReference type="Proteomes" id="UP000698242"/>
    </source>
</evidence>
<accession>A0A921TE35</accession>
<reference evidence="1" key="1">
    <citation type="submission" date="2013-03" db="EMBL/GenBank/DDBJ databases">
        <title>Genome Sequence of the Profundibacterium mesophilum strain KAUST100406-0324T from Red Sea, a novel genus in the family Rhodobacteraceae.</title>
        <authorList>
            <person name="Essack M."/>
            <person name="Alam I."/>
            <person name="Lafi F."/>
            <person name="Alawi W."/>
            <person name="Kamanu F."/>
            <person name="Al-Suwailem A."/>
            <person name="Lee O.O."/>
            <person name="Xu Y."/>
            <person name="Bajic V."/>
            <person name="Qian P.-Y."/>
            <person name="Archer J."/>
        </authorList>
    </citation>
    <scope>NUCLEOTIDE SEQUENCE</scope>
    <source>
        <strain evidence="1">KAUST100406-0324</strain>
    </source>
</reference>
<keyword evidence="2" id="KW-1185">Reference proteome</keyword>
<gene>
    <name evidence="1" type="ORF">PMES_00748</name>
</gene>
<dbReference type="RefSeq" id="WP_159964167.1">
    <property type="nucleotide sequence ID" value="NZ_APKE01000010.1"/>
</dbReference>
<dbReference type="InterPro" id="IPR021736">
    <property type="entry name" value="DUF3305"/>
</dbReference>
<dbReference type="AlphaFoldDB" id="A0A921TE35"/>
<evidence type="ECO:0008006" key="3">
    <source>
        <dbReference type="Google" id="ProtNLM"/>
    </source>
</evidence>
<dbReference type="Proteomes" id="UP000698242">
    <property type="component" value="Unassembled WGS sequence"/>
</dbReference>